<evidence type="ECO:0000259" key="3">
    <source>
        <dbReference type="Pfam" id="PF07589"/>
    </source>
</evidence>
<accession>A0A1U7CL98</accession>
<dbReference type="Proteomes" id="UP000186309">
    <property type="component" value="Chromosome"/>
</dbReference>
<feature type="transmembrane region" description="Helical" evidence="1">
    <location>
        <begin position="167"/>
        <end position="185"/>
    </location>
</feature>
<feature type="chain" id="PRO_5012075280" description="Ice-binding protein C-terminal domain-containing protein" evidence="2">
    <location>
        <begin position="24"/>
        <end position="190"/>
    </location>
</feature>
<name>A0A1U7CL98_9BACT</name>
<dbReference type="Pfam" id="PF07589">
    <property type="entry name" value="PEP-CTERM"/>
    <property type="match status" value="1"/>
</dbReference>
<dbReference type="KEGG" id="pbor:BSF38_01117"/>
<dbReference type="EMBL" id="CP019082">
    <property type="protein sequence ID" value="APW59687.1"/>
    <property type="molecule type" value="Genomic_DNA"/>
</dbReference>
<proteinExistence type="predicted"/>
<dbReference type="InterPro" id="IPR013424">
    <property type="entry name" value="Ice-binding_C"/>
</dbReference>
<evidence type="ECO:0000313" key="5">
    <source>
        <dbReference type="Proteomes" id="UP000186309"/>
    </source>
</evidence>
<evidence type="ECO:0000256" key="1">
    <source>
        <dbReference type="SAM" id="Phobius"/>
    </source>
</evidence>
<keyword evidence="1" id="KW-0472">Membrane</keyword>
<dbReference type="RefSeq" id="WP_145951986.1">
    <property type="nucleotide sequence ID" value="NZ_CP019082.1"/>
</dbReference>
<keyword evidence="2" id="KW-0732">Signal</keyword>
<gene>
    <name evidence="4" type="ORF">BSF38_01117</name>
</gene>
<keyword evidence="1" id="KW-1133">Transmembrane helix</keyword>
<feature type="domain" description="Ice-binding protein C-terminal" evidence="3">
    <location>
        <begin position="162"/>
        <end position="183"/>
    </location>
</feature>
<evidence type="ECO:0000313" key="4">
    <source>
        <dbReference type="EMBL" id="APW59687.1"/>
    </source>
</evidence>
<reference evidence="5" key="1">
    <citation type="submission" date="2016-12" db="EMBL/GenBank/DDBJ databases">
        <title>Comparative genomics of four Isosphaeraceae planctomycetes: a common pool of plasmids and glycoside hydrolase genes.</title>
        <authorList>
            <person name="Ivanova A."/>
        </authorList>
    </citation>
    <scope>NUCLEOTIDE SEQUENCE [LARGE SCALE GENOMIC DNA]</scope>
    <source>
        <strain evidence="5">PX4</strain>
    </source>
</reference>
<organism evidence="4 5">
    <name type="scientific">Paludisphaera borealis</name>
    <dbReference type="NCBI Taxonomy" id="1387353"/>
    <lineage>
        <taxon>Bacteria</taxon>
        <taxon>Pseudomonadati</taxon>
        <taxon>Planctomycetota</taxon>
        <taxon>Planctomycetia</taxon>
        <taxon>Isosphaerales</taxon>
        <taxon>Isosphaeraceae</taxon>
        <taxon>Paludisphaera</taxon>
    </lineage>
</organism>
<feature type="signal peptide" evidence="2">
    <location>
        <begin position="1"/>
        <end position="23"/>
    </location>
</feature>
<evidence type="ECO:0000256" key="2">
    <source>
        <dbReference type="SAM" id="SignalP"/>
    </source>
</evidence>
<keyword evidence="5" id="KW-1185">Reference proteome</keyword>
<sequence length="190" mass="19025">MIKLHRALMAGALFVLAAVPAQAATEVAGALSLVGFGDLTSNSLDLSVPNLSVTAAQTLVSKPGNGDFSVVPLSTDFGPNTVDVTNLSAFTLTNATYGKFTATSGTVVGTPTSGFINIYILGTFTPLFGGFGPSPASVQITITSSSLGGLSEAITINAPPTSIPEPASIAMAGIGLAAAGLVRVLRKRSV</sequence>
<keyword evidence="1" id="KW-0812">Transmembrane</keyword>
<dbReference type="AlphaFoldDB" id="A0A1U7CL98"/>
<protein>
    <recommendedName>
        <fullName evidence="3">Ice-binding protein C-terminal domain-containing protein</fullName>
    </recommendedName>
</protein>